<dbReference type="RefSeq" id="WP_344685945.1">
    <property type="nucleotide sequence ID" value="NZ_BAAAVT010000009.1"/>
</dbReference>
<protein>
    <submittedName>
        <fullName evidence="3">Uncharacterized protein</fullName>
    </submittedName>
</protein>
<evidence type="ECO:0000256" key="2">
    <source>
        <dbReference type="SAM" id="Phobius"/>
    </source>
</evidence>
<feature type="region of interest" description="Disordered" evidence="1">
    <location>
        <begin position="1"/>
        <end position="42"/>
    </location>
</feature>
<feature type="transmembrane region" description="Helical" evidence="2">
    <location>
        <begin position="207"/>
        <end position="237"/>
    </location>
</feature>
<evidence type="ECO:0000313" key="4">
    <source>
        <dbReference type="Proteomes" id="UP001500236"/>
    </source>
</evidence>
<gene>
    <name evidence="3" type="ORF">GCM10010529_16070</name>
</gene>
<feature type="compositionally biased region" description="Gly residues" evidence="1">
    <location>
        <begin position="247"/>
        <end position="261"/>
    </location>
</feature>
<dbReference type="EMBL" id="BAAAVT010000009">
    <property type="protein sequence ID" value="GAA3063691.1"/>
    <property type="molecule type" value="Genomic_DNA"/>
</dbReference>
<feature type="compositionally biased region" description="Low complexity" evidence="1">
    <location>
        <begin position="1"/>
        <end position="20"/>
    </location>
</feature>
<feature type="region of interest" description="Disordered" evidence="1">
    <location>
        <begin position="241"/>
        <end position="261"/>
    </location>
</feature>
<evidence type="ECO:0000313" key="3">
    <source>
        <dbReference type="EMBL" id="GAA3063691.1"/>
    </source>
</evidence>
<proteinExistence type="predicted"/>
<dbReference type="Proteomes" id="UP001500236">
    <property type="component" value="Unassembled WGS sequence"/>
</dbReference>
<feature type="compositionally biased region" description="Pro residues" evidence="1">
    <location>
        <begin position="21"/>
        <end position="42"/>
    </location>
</feature>
<keyword evidence="4" id="KW-1185">Reference proteome</keyword>
<feature type="transmembrane region" description="Helical" evidence="2">
    <location>
        <begin position="48"/>
        <end position="72"/>
    </location>
</feature>
<accession>A0ABP6M074</accession>
<sequence>MTQPPQHQPYGQQPGWSQPGYPGPPPGGPHPGYPMPSRPRPTRGPLPMTLGIIGGVLLLGAVVLFVLAVTVFRSTVPLGVLDSDGGPGADALISGDPPLVAEAQLEAGESYMLYVVRPTGASAPGLSETPEVVSPSGERGSMRWAEISSTATQGGSSAVGVNSYSAEESGLHEFSISGFTDPALDGSGEAFVVLAPGGDFAGLASGVFGVLGAVFGGIALGTIGLGLLIAGIVVGVVRRRRRREQEGGTGPGGPLGQGPTP</sequence>
<keyword evidence="2" id="KW-0472">Membrane</keyword>
<organism evidence="3 4">
    <name type="scientific">Nesterenkonia aethiopica</name>
    <dbReference type="NCBI Taxonomy" id="269144"/>
    <lineage>
        <taxon>Bacteria</taxon>
        <taxon>Bacillati</taxon>
        <taxon>Actinomycetota</taxon>
        <taxon>Actinomycetes</taxon>
        <taxon>Micrococcales</taxon>
        <taxon>Micrococcaceae</taxon>
        <taxon>Nesterenkonia</taxon>
    </lineage>
</organism>
<comment type="caution">
    <text evidence="3">The sequence shown here is derived from an EMBL/GenBank/DDBJ whole genome shotgun (WGS) entry which is preliminary data.</text>
</comment>
<keyword evidence="2" id="KW-1133">Transmembrane helix</keyword>
<reference evidence="4" key="1">
    <citation type="journal article" date="2019" name="Int. J. Syst. Evol. Microbiol.">
        <title>The Global Catalogue of Microorganisms (GCM) 10K type strain sequencing project: providing services to taxonomists for standard genome sequencing and annotation.</title>
        <authorList>
            <consortium name="The Broad Institute Genomics Platform"/>
            <consortium name="The Broad Institute Genome Sequencing Center for Infectious Disease"/>
            <person name="Wu L."/>
            <person name="Ma J."/>
        </authorList>
    </citation>
    <scope>NUCLEOTIDE SEQUENCE [LARGE SCALE GENOMIC DNA]</scope>
    <source>
        <strain evidence="4">JCM 14309</strain>
    </source>
</reference>
<name>A0ABP6M074_9MICC</name>
<keyword evidence="2" id="KW-0812">Transmembrane</keyword>
<evidence type="ECO:0000256" key="1">
    <source>
        <dbReference type="SAM" id="MobiDB-lite"/>
    </source>
</evidence>